<evidence type="ECO:0000256" key="2">
    <source>
        <dbReference type="SAM" id="Phobius"/>
    </source>
</evidence>
<feature type="compositionally biased region" description="Polar residues" evidence="1">
    <location>
        <begin position="364"/>
        <end position="408"/>
    </location>
</feature>
<dbReference type="EMBL" id="JBANMG010000003">
    <property type="protein sequence ID" value="KAK6955680.1"/>
    <property type="molecule type" value="Genomic_DNA"/>
</dbReference>
<organism evidence="3 4">
    <name type="scientific">Daldinia eschscholtzii</name>
    <dbReference type="NCBI Taxonomy" id="292717"/>
    <lineage>
        <taxon>Eukaryota</taxon>
        <taxon>Fungi</taxon>
        <taxon>Dikarya</taxon>
        <taxon>Ascomycota</taxon>
        <taxon>Pezizomycotina</taxon>
        <taxon>Sordariomycetes</taxon>
        <taxon>Xylariomycetidae</taxon>
        <taxon>Xylariales</taxon>
        <taxon>Hypoxylaceae</taxon>
        <taxon>Daldinia</taxon>
    </lineage>
</organism>
<protein>
    <submittedName>
        <fullName evidence="3">Uncharacterized protein</fullName>
    </submittedName>
</protein>
<feature type="region of interest" description="Disordered" evidence="1">
    <location>
        <begin position="297"/>
        <end position="415"/>
    </location>
</feature>
<name>A0AAX6MSN6_9PEZI</name>
<keyword evidence="2" id="KW-0812">Transmembrane</keyword>
<dbReference type="AlphaFoldDB" id="A0AAX6MSN6"/>
<reference evidence="3 4" key="1">
    <citation type="journal article" date="2024" name="Front Chem Biol">
        <title>Unveiling the potential of Daldinia eschscholtzii MFLUCC 19-0629 through bioactivity and bioinformatics studies for enhanced sustainable agriculture production.</title>
        <authorList>
            <person name="Brooks S."/>
            <person name="Weaver J.A."/>
            <person name="Klomchit A."/>
            <person name="Alharthi S.A."/>
            <person name="Onlamun T."/>
            <person name="Nurani R."/>
            <person name="Vong T.K."/>
            <person name="Alberti F."/>
            <person name="Greco C."/>
        </authorList>
    </citation>
    <scope>NUCLEOTIDE SEQUENCE [LARGE SCALE GENOMIC DNA]</scope>
    <source>
        <strain evidence="3">MFLUCC 19-0629</strain>
    </source>
</reference>
<feature type="compositionally biased region" description="Acidic residues" evidence="1">
    <location>
        <begin position="309"/>
        <end position="321"/>
    </location>
</feature>
<feature type="transmembrane region" description="Helical" evidence="2">
    <location>
        <begin position="419"/>
        <end position="439"/>
    </location>
</feature>
<gene>
    <name evidence="3" type="ORF">Daesc_003323</name>
</gene>
<feature type="compositionally biased region" description="Low complexity" evidence="1">
    <location>
        <begin position="325"/>
        <end position="336"/>
    </location>
</feature>
<feature type="compositionally biased region" description="Low complexity" evidence="1">
    <location>
        <begin position="346"/>
        <end position="363"/>
    </location>
</feature>
<evidence type="ECO:0000313" key="3">
    <source>
        <dbReference type="EMBL" id="KAK6955680.1"/>
    </source>
</evidence>
<accession>A0AAX6MSN6</accession>
<keyword evidence="4" id="KW-1185">Reference proteome</keyword>
<evidence type="ECO:0000313" key="4">
    <source>
        <dbReference type="Proteomes" id="UP001369815"/>
    </source>
</evidence>
<feature type="region of interest" description="Disordered" evidence="1">
    <location>
        <begin position="1"/>
        <end position="23"/>
    </location>
</feature>
<keyword evidence="2" id="KW-0472">Membrane</keyword>
<sequence length="632" mass="68370">MATLSQGEEEPPPYIPDNRNDGDDILPPSIFVLDGHFIRAQTADGAPLYELSRDVRKSPTSEAQLAQVTLERLIRNVRISANGTPRVMNRSRHIFELKHLPPVISTGFPYVLDAMSRHSIGNLALKPASFPRSGYKVVKIKPEKESGFPKGYQARRESLKGDEVIFEILKKRDHYEWMHPVDGSRVAVEDEMDNQHRLIVTTPITRKMMDAMVASWTLRIWRDGMKSNPKPRKGPTHIETTVRLSPSLKLLKLRTMLIRVREMGISHGSGELDMAINNLGAKTIIIRRLSFETSHLSGIQNEDVPNTVDDSDSESEDDGEPDTPSPTTATFPSTPAGTEAPAQQVGAPSAPGSTPTGTPQSATDASQSATLATSVGASPEPTSVNAGLTSSALPQTNEPSQAQTSQPENPQPVMSKGGAIALGTVGGVIILAAIIFLLWKCRRRRQRQARANGSGSVISGSRSGGFSFFSGFKKMEEPPREKFTTNRRSGGGGGGGKTGSKIMDDLMAAAYAAEDGNASQYGYGTYMDEKRMSGNNSLYGPDSRRSNMPQAAMAPERGSNSLYVNQLMSGFYKGGPAAPANARVPPPAAPSVAGQTEVTATTESTWRTWGWSQKKPPKESWVDKCIRLGGLR</sequence>
<dbReference type="Proteomes" id="UP001369815">
    <property type="component" value="Unassembled WGS sequence"/>
</dbReference>
<evidence type="ECO:0000256" key="1">
    <source>
        <dbReference type="SAM" id="MobiDB-lite"/>
    </source>
</evidence>
<keyword evidence="2" id="KW-1133">Transmembrane helix</keyword>
<proteinExistence type="predicted"/>
<comment type="caution">
    <text evidence="3">The sequence shown here is derived from an EMBL/GenBank/DDBJ whole genome shotgun (WGS) entry which is preliminary data.</text>
</comment>